<protein>
    <submittedName>
        <fullName evidence="1">DUF5946 family protein</fullName>
    </submittedName>
</protein>
<comment type="caution">
    <text evidence="1">The sequence shown here is derived from an EMBL/GenBank/DDBJ whole genome shotgun (WGS) entry which is preliminary data.</text>
</comment>
<gene>
    <name evidence="1" type="ORF">Q3C12_33145</name>
</gene>
<dbReference type="Pfam" id="PF19371">
    <property type="entry name" value="DUF5946"/>
    <property type="match status" value="1"/>
</dbReference>
<keyword evidence="2" id="KW-1185">Reference proteome</keyword>
<organism evidence="1 2">
    <name type="scientific">Paenibacillus ehimensis</name>
    <dbReference type="NCBI Taxonomy" id="79264"/>
    <lineage>
        <taxon>Bacteria</taxon>
        <taxon>Bacillati</taxon>
        <taxon>Bacillota</taxon>
        <taxon>Bacilli</taxon>
        <taxon>Bacillales</taxon>
        <taxon>Paenibacillaceae</taxon>
        <taxon>Paenibacillus</taxon>
    </lineage>
</organism>
<dbReference type="Proteomes" id="UP001168883">
    <property type="component" value="Unassembled WGS sequence"/>
</dbReference>
<dbReference type="InterPro" id="IPR045990">
    <property type="entry name" value="DUF5946"/>
</dbReference>
<name>A0ABT8VLK2_9BACL</name>
<sequence>MIDAIIKDGFCIECGAKEEDGLSCWEQLGYLLAWEQNNPKLYALHFWTVSSYMLQHPSNFTKEGYALTKKLFCDAYDYNWETPYILKKNREVTTNKTFKIVTPIPVAERVRVLTKWDMTVNDVYVAGEKNAIENVLKWKKSIRNQFSS</sequence>
<evidence type="ECO:0000313" key="1">
    <source>
        <dbReference type="EMBL" id="MDO3681846.1"/>
    </source>
</evidence>
<reference evidence="1" key="1">
    <citation type="submission" date="2023-07" db="EMBL/GenBank/DDBJ databases">
        <authorList>
            <person name="Aktuganov G."/>
            <person name="Boyko T."/>
            <person name="Delegan Y."/>
            <person name="Galimzianova N."/>
            <person name="Gilvanova E."/>
            <person name="Korobov V."/>
            <person name="Kuzmina L."/>
            <person name="Melentiev A."/>
            <person name="Milman P."/>
            <person name="Ryabova A."/>
            <person name="Stupak E."/>
            <person name="Yasakov T."/>
            <person name="Zharikova N."/>
            <person name="Zhurenko E."/>
        </authorList>
    </citation>
    <scope>NUCLEOTIDE SEQUENCE</scope>
    <source>
        <strain evidence="1">IB-739</strain>
    </source>
</reference>
<accession>A0ABT8VLK2</accession>
<dbReference type="EMBL" id="JAUMKJ010000082">
    <property type="protein sequence ID" value="MDO3681846.1"/>
    <property type="molecule type" value="Genomic_DNA"/>
</dbReference>
<proteinExistence type="predicted"/>
<evidence type="ECO:0000313" key="2">
    <source>
        <dbReference type="Proteomes" id="UP001168883"/>
    </source>
</evidence>
<dbReference type="RefSeq" id="WP_302881403.1">
    <property type="nucleotide sequence ID" value="NZ_JAUMKJ010000082.1"/>
</dbReference>